<keyword evidence="2" id="KW-1133">Transmembrane helix</keyword>
<keyword evidence="2" id="KW-0472">Membrane</keyword>
<evidence type="ECO:0000313" key="3">
    <source>
        <dbReference type="EMBL" id="TDH34824.1"/>
    </source>
</evidence>
<proteinExistence type="predicted"/>
<gene>
    <name evidence="3" type="ORF">E2A64_13845</name>
</gene>
<feature type="transmembrane region" description="Helical" evidence="2">
    <location>
        <begin position="27"/>
        <end position="48"/>
    </location>
</feature>
<dbReference type="InterPro" id="IPR018666">
    <property type="entry name" value="DUF2125"/>
</dbReference>
<keyword evidence="2" id="KW-0812">Transmembrane</keyword>
<protein>
    <submittedName>
        <fullName evidence="3">DUF2125 domain-containing protein</fullName>
    </submittedName>
</protein>
<evidence type="ECO:0000256" key="2">
    <source>
        <dbReference type="SAM" id="Phobius"/>
    </source>
</evidence>
<evidence type="ECO:0000256" key="1">
    <source>
        <dbReference type="SAM" id="MobiDB-lite"/>
    </source>
</evidence>
<accession>A0A4R5PIY8</accession>
<evidence type="ECO:0000313" key="4">
    <source>
        <dbReference type="Proteomes" id="UP000295131"/>
    </source>
</evidence>
<dbReference type="Pfam" id="PF09898">
    <property type="entry name" value="DUF2125"/>
    <property type="match status" value="1"/>
</dbReference>
<sequence length="349" mass="37069">MSDDRQKPATGKPTPEGKGTSRQSRRILWLGLAVVLACALYTVGWYVFAGQIEKRLPALFALTERQGARTECANANVRGYPFRIGIFCDKTSVDFARDNMKLKAGALRSAAQVYNPWHVVSELDGPASLTGDNGLSARADWQLLHASTIFAGDGVDRASLEGKGATLALESADLPVTISGESSRFAAHVRRNAGDLDIAVETDDFSSPLTLDTRHFSLAATVLGAADFLKEGARPDMRGKTVRLHDLSSEFAAGGTVSLSGDLAFGADGLANGDLKIRLGDYQAVAARIGEVQPDLARQITQFAPILLALDIEPDDGPDTVTLPLTIRNGNAAVGLLPLGRIPPVPPVR</sequence>
<reference evidence="3 4" key="1">
    <citation type="journal article" date="2013" name="Int. J. Syst. Evol. Microbiol.">
        <title>Hoeflea suaedae sp. nov., an endophytic bacterium isolated from the root of the halophyte Suaeda maritima.</title>
        <authorList>
            <person name="Chung E.J."/>
            <person name="Park J.A."/>
            <person name="Pramanik P."/>
            <person name="Bibi F."/>
            <person name="Jeon C.O."/>
            <person name="Chung Y.R."/>
        </authorList>
    </citation>
    <scope>NUCLEOTIDE SEQUENCE [LARGE SCALE GENOMIC DNA]</scope>
    <source>
        <strain evidence="3 4">YC6898</strain>
    </source>
</reference>
<feature type="region of interest" description="Disordered" evidence="1">
    <location>
        <begin position="1"/>
        <end position="20"/>
    </location>
</feature>
<name>A0A4R5PIY8_9HYPH</name>
<organism evidence="3 4">
    <name type="scientific">Pseudohoeflea suaedae</name>
    <dbReference type="NCBI Taxonomy" id="877384"/>
    <lineage>
        <taxon>Bacteria</taxon>
        <taxon>Pseudomonadati</taxon>
        <taxon>Pseudomonadota</taxon>
        <taxon>Alphaproteobacteria</taxon>
        <taxon>Hyphomicrobiales</taxon>
        <taxon>Rhizobiaceae</taxon>
        <taxon>Pseudohoeflea</taxon>
    </lineage>
</organism>
<dbReference type="RefSeq" id="WP_133285109.1">
    <property type="nucleotide sequence ID" value="NZ_SMSI01000003.1"/>
</dbReference>
<dbReference type="OrthoDB" id="7169664at2"/>
<dbReference type="EMBL" id="SMSI01000003">
    <property type="protein sequence ID" value="TDH34824.1"/>
    <property type="molecule type" value="Genomic_DNA"/>
</dbReference>
<keyword evidence="4" id="KW-1185">Reference proteome</keyword>
<dbReference type="AlphaFoldDB" id="A0A4R5PIY8"/>
<comment type="caution">
    <text evidence="3">The sequence shown here is derived from an EMBL/GenBank/DDBJ whole genome shotgun (WGS) entry which is preliminary data.</text>
</comment>
<dbReference type="Proteomes" id="UP000295131">
    <property type="component" value="Unassembled WGS sequence"/>
</dbReference>